<protein>
    <submittedName>
        <fullName evidence="1">Uncharacterized protein</fullName>
    </submittedName>
</protein>
<dbReference type="Proteomes" id="UP000688137">
    <property type="component" value="Unassembled WGS sequence"/>
</dbReference>
<dbReference type="GO" id="GO:0016226">
    <property type="term" value="P:iron-sulfur cluster assembly"/>
    <property type="evidence" value="ECO:0007669"/>
    <property type="project" value="TreeGrafter"/>
</dbReference>
<dbReference type="OMA" id="CWAVTIN"/>
<proteinExistence type="predicted"/>
<organism evidence="1 2">
    <name type="scientific">Paramecium primaurelia</name>
    <dbReference type="NCBI Taxonomy" id="5886"/>
    <lineage>
        <taxon>Eukaryota</taxon>
        <taxon>Sar</taxon>
        <taxon>Alveolata</taxon>
        <taxon>Ciliophora</taxon>
        <taxon>Intramacronucleata</taxon>
        <taxon>Oligohymenophorea</taxon>
        <taxon>Peniculida</taxon>
        <taxon>Parameciidae</taxon>
        <taxon>Paramecium</taxon>
    </lineage>
</organism>
<dbReference type="AlphaFoldDB" id="A0A8S1LIC5"/>
<keyword evidence="2" id="KW-1185">Reference proteome</keyword>
<reference evidence="1" key="1">
    <citation type="submission" date="2021-01" db="EMBL/GenBank/DDBJ databases">
        <authorList>
            <consortium name="Genoscope - CEA"/>
            <person name="William W."/>
        </authorList>
    </citation>
    <scope>NUCLEOTIDE SEQUENCE</scope>
</reference>
<dbReference type="PANTHER" id="PTHR19920:SF0">
    <property type="entry name" value="CYTOSOLIC IRON-SULFUR PROTEIN ASSEMBLY PROTEIN CIAO1-RELATED"/>
    <property type="match status" value="1"/>
</dbReference>
<comment type="caution">
    <text evidence="1">The sequence shown here is derived from an EMBL/GenBank/DDBJ whole genome shotgun (WGS) entry which is preliminary data.</text>
</comment>
<evidence type="ECO:0000313" key="2">
    <source>
        <dbReference type="Proteomes" id="UP000688137"/>
    </source>
</evidence>
<gene>
    <name evidence="1" type="ORF">PPRIM_AZ9-3.1.T0400296</name>
</gene>
<dbReference type="GO" id="GO:0097361">
    <property type="term" value="C:cytosolic [4Fe-4S] assembly targeting complex"/>
    <property type="evidence" value="ECO:0007669"/>
    <property type="project" value="TreeGrafter"/>
</dbReference>
<dbReference type="EMBL" id="CAJJDM010000039">
    <property type="protein sequence ID" value="CAD8067410.1"/>
    <property type="molecule type" value="Genomic_DNA"/>
</dbReference>
<sequence length="100" mass="11713">MKFPSQVNLQPFTYQIIQANSIQQQEFCWAVTINKDFSIVAAGCNKLIKFYKFQQGMLKLNPVLNQHQSELVTLNFMKQQNYLISGDQGYILIWQYNNNT</sequence>
<evidence type="ECO:0000313" key="1">
    <source>
        <dbReference type="EMBL" id="CAD8067410.1"/>
    </source>
</evidence>
<dbReference type="PANTHER" id="PTHR19920">
    <property type="entry name" value="WD40 PROTEIN CIAO1"/>
    <property type="match status" value="1"/>
</dbReference>
<accession>A0A8S1LIC5</accession>
<name>A0A8S1LIC5_PARPR</name>